<feature type="domain" description="Lipoyl-binding" evidence="13">
    <location>
        <begin position="1067"/>
        <end position="1143"/>
    </location>
</feature>
<feature type="binding site" evidence="10">
    <location>
        <position position="873"/>
    </location>
    <ligand>
        <name>substrate</name>
    </ligand>
</feature>
<feature type="modified residue" description="N6-biotinyllysine" evidence="12">
    <location>
        <position position="1109"/>
    </location>
</feature>
<evidence type="ECO:0000256" key="3">
    <source>
        <dbReference type="ARBA" id="ARBA00022598"/>
    </source>
</evidence>
<dbReference type="NCBIfam" id="NF009554">
    <property type="entry name" value="PRK12999.1"/>
    <property type="match status" value="1"/>
</dbReference>
<feature type="active site" evidence="9">
    <location>
        <position position="293"/>
    </location>
</feature>
<feature type="binding site" evidence="11">
    <location>
        <position position="540"/>
    </location>
    <ligand>
        <name>Mn(2+)</name>
        <dbReference type="ChEBI" id="CHEBI:29035"/>
    </ligand>
</feature>
<dbReference type="GO" id="GO:0005737">
    <property type="term" value="C:cytoplasm"/>
    <property type="evidence" value="ECO:0007669"/>
    <property type="project" value="TreeGrafter"/>
</dbReference>
<feature type="binding site" evidence="11">
    <location>
        <position position="738"/>
    </location>
    <ligand>
        <name>Mn(2+)</name>
        <dbReference type="ChEBI" id="CHEBI:29035"/>
    </ligand>
</feature>
<dbReference type="Gene3D" id="3.30.470.20">
    <property type="entry name" value="ATP-grasp fold, B domain"/>
    <property type="match status" value="1"/>
</dbReference>
<feature type="binding site" evidence="10">
    <location>
        <position position="612"/>
    </location>
    <ligand>
        <name>substrate</name>
    </ligand>
</feature>
<evidence type="ECO:0000256" key="11">
    <source>
        <dbReference type="PIRSR" id="PIRSR001594-3"/>
    </source>
</evidence>
<dbReference type="InterPro" id="IPR055268">
    <property type="entry name" value="PCB-like"/>
</dbReference>
<dbReference type="PANTHER" id="PTHR43778">
    <property type="entry name" value="PYRUVATE CARBOXYLASE"/>
    <property type="match status" value="1"/>
</dbReference>
<dbReference type="PROSITE" id="PS50968">
    <property type="entry name" value="BIOTINYL_LIPOYL"/>
    <property type="match status" value="1"/>
</dbReference>
<proteinExistence type="predicted"/>
<dbReference type="SUPFAM" id="SSF52440">
    <property type="entry name" value="PreATP-grasp domain"/>
    <property type="match status" value="1"/>
</dbReference>
<dbReference type="InterPro" id="IPR005482">
    <property type="entry name" value="Biotin_COase_C"/>
</dbReference>
<dbReference type="InterPro" id="IPR011761">
    <property type="entry name" value="ATP-grasp"/>
</dbReference>
<dbReference type="PROSITE" id="PS00867">
    <property type="entry name" value="CPSASE_2"/>
    <property type="match status" value="1"/>
</dbReference>
<dbReference type="SUPFAM" id="SSF51230">
    <property type="entry name" value="Single hybrid motif"/>
    <property type="match status" value="1"/>
</dbReference>
<feature type="domain" description="ATP-grasp" evidence="14">
    <location>
        <begin position="123"/>
        <end position="318"/>
    </location>
</feature>
<dbReference type="Pfam" id="PF02436">
    <property type="entry name" value="PYC_OADA"/>
    <property type="match status" value="1"/>
</dbReference>
<keyword evidence="3 8" id="KW-0436">Ligase</keyword>
<dbReference type="InterPro" id="IPR011054">
    <property type="entry name" value="Rudment_hybrid_motif"/>
</dbReference>
<keyword evidence="17" id="KW-0670">Pyruvate</keyword>
<dbReference type="Proteomes" id="UP000183508">
    <property type="component" value="Unassembled WGS sequence"/>
</dbReference>
<keyword evidence="4 11" id="KW-0479">Metal-binding</keyword>
<dbReference type="Gene3D" id="3.10.600.10">
    <property type="entry name" value="pyruvate carboxylase f1077a mutant domain"/>
    <property type="match status" value="1"/>
</dbReference>
<dbReference type="FunFam" id="2.40.50.100:FF:000003">
    <property type="entry name" value="Acetyl-CoA carboxylase biotin carboxyl carrier protein"/>
    <property type="match status" value="1"/>
</dbReference>
<dbReference type="PANTHER" id="PTHR43778:SF2">
    <property type="entry name" value="PYRUVATE CARBOXYLASE, MITOCHONDRIAL"/>
    <property type="match status" value="1"/>
</dbReference>
<dbReference type="Pfam" id="PF02785">
    <property type="entry name" value="Biotin_carb_C"/>
    <property type="match status" value="1"/>
</dbReference>
<dbReference type="CDD" id="cd07937">
    <property type="entry name" value="DRE_TIM_PC_TC_5S"/>
    <property type="match status" value="1"/>
</dbReference>
<dbReference type="Pfam" id="PF00364">
    <property type="entry name" value="Biotin_lipoyl"/>
    <property type="match status" value="1"/>
</dbReference>
<dbReference type="FunFam" id="3.30.1490.20:FF:000018">
    <property type="entry name" value="Biotin carboxylase"/>
    <property type="match status" value="1"/>
</dbReference>
<dbReference type="GO" id="GO:0006094">
    <property type="term" value="P:gluconeogenesis"/>
    <property type="evidence" value="ECO:0007669"/>
    <property type="project" value="InterPro"/>
</dbReference>
<dbReference type="NCBIfam" id="NF006761">
    <property type="entry name" value="PRK09282.1"/>
    <property type="match status" value="1"/>
</dbReference>
<dbReference type="InterPro" id="IPR005930">
    <property type="entry name" value="Pyruv_COase"/>
</dbReference>
<dbReference type="SUPFAM" id="SSF89000">
    <property type="entry name" value="post-HMGL domain-like"/>
    <property type="match status" value="1"/>
</dbReference>
<feature type="binding site" evidence="11">
    <location>
        <position position="740"/>
    </location>
    <ligand>
        <name>Mn(2+)</name>
        <dbReference type="ChEBI" id="CHEBI:29035"/>
    </ligand>
</feature>
<dbReference type="GO" id="GO:0005524">
    <property type="term" value="F:ATP binding"/>
    <property type="evidence" value="ECO:0007669"/>
    <property type="project" value="UniProtKB-UniRule"/>
</dbReference>
<dbReference type="InterPro" id="IPR005481">
    <property type="entry name" value="BC-like_N"/>
</dbReference>
<dbReference type="InterPro" id="IPR000891">
    <property type="entry name" value="PYR_CT"/>
</dbReference>
<dbReference type="Gene3D" id="2.40.50.100">
    <property type="match status" value="1"/>
</dbReference>
<protein>
    <recommendedName>
        <fullName evidence="2 8">Pyruvate carboxylase</fullName>
        <ecNumber evidence="2 8">6.4.1.1</ecNumber>
    </recommendedName>
</protein>
<evidence type="ECO:0000256" key="4">
    <source>
        <dbReference type="ARBA" id="ARBA00022723"/>
    </source>
</evidence>
<feature type="domain" description="Biotin carboxylation" evidence="15">
    <location>
        <begin position="3"/>
        <end position="454"/>
    </location>
</feature>
<keyword evidence="6 8" id="KW-0067">ATP-binding</keyword>
<dbReference type="SUPFAM" id="SSF51569">
    <property type="entry name" value="Aldolase"/>
    <property type="match status" value="1"/>
</dbReference>
<comment type="cofactor">
    <cofactor evidence="1 8">
        <name>biotin</name>
        <dbReference type="ChEBI" id="CHEBI:57586"/>
    </cofactor>
</comment>
<feature type="binding site" description="via carbamate group" evidence="11">
    <location>
        <position position="709"/>
    </location>
    <ligand>
        <name>Mn(2+)</name>
        <dbReference type="ChEBI" id="CHEBI:29035"/>
    </ligand>
</feature>
<dbReference type="InterPro" id="IPR013785">
    <property type="entry name" value="Aldolase_TIM"/>
</dbReference>
<dbReference type="InterPro" id="IPR016185">
    <property type="entry name" value="PreATP-grasp_dom_sf"/>
</dbReference>
<evidence type="ECO:0000256" key="1">
    <source>
        <dbReference type="ARBA" id="ARBA00001953"/>
    </source>
</evidence>
<organism evidence="17 18">
    <name type="scientific">Alicyclobacillus macrosporangiidus</name>
    <dbReference type="NCBI Taxonomy" id="392015"/>
    <lineage>
        <taxon>Bacteria</taxon>
        <taxon>Bacillati</taxon>
        <taxon>Bacillota</taxon>
        <taxon>Bacilli</taxon>
        <taxon>Bacillales</taxon>
        <taxon>Alicyclobacillaceae</taxon>
        <taxon>Alicyclobacillus</taxon>
    </lineage>
</organism>
<dbReference type="CDD" id="cd06850">
    <property type="entry name" value="biotinyl_domain"/>
    <property type="match status" value="1"/>
</dbReference>
<reference evidence="18" key="1">
    <citation type="submission" date="2016-10" db="EMBL/GenBank/DDBJ databases">
        <authorList>
            <person name="Varghese N."/>
        </authorList>
    </citation>
    <scope>NUCLEOTIDE SEQUENCE [LARGE SCALE GENOMIC DNA]</scope>
    <source>
        <strain evidence="18">DSM 17980</strain>
    </source>
</reference>
<evidence type="ECO:0000259" key="15">
    <source>
        <dbReference type="PROSITE" id="PS50979"/>
    </source>
</evidence>
<dbReference type="Pfam" id="PF00289">
    <property type="entry name" value="Biotin_carb_N"/>
    <property type="match status" value="1"/>
</dbReference>
<dbReference type="Pfam" id="PF00682">
    <property type="entry name" value="HMGL-like"/>
    <property type="match status" value="1"/>
</dbReference>
<dbReference type="InterPro" id="IPR003379">
    <property type="entry name" value="Carboxylase_cons_dom"/>
</dbReference>
<feature type="modified residue" description="N6-carboxylysine" evidence="12">
    <location>
        <position position="709"/>
    </location>
</feature>
<dbReference type="FunFam" id="3.40.50.20:FF:000010">
    <property type="entry name" value="Propionyl-CoA carboxylase subunit alpha"/>
    <property type="match status" value="1"/>
</dbReference>
<dbReference type="PIRSF" id="PIRSF001594">
    <property type="entry name" value="Pyruv_carbox"/>
    <property type="match status" value="1"/>
</dbReference>
<dbReference type="InterPro" id="IPR011053">
    <property type="entry name" value="Single_hybrid_motif"/>
</dbReference>
<dbReference type="Pfam" id="PF02786">
    <property type="entry name" value="CPSase_L_D2"/>
    <property type="match status" value="1"/>
</dbReference>
<dbReference type="eggNOG" id="COG1038">
    <property type="taxonomic scope" value="Bacteria"/>
</dbReference>
<comment type="catalytic activity">
    <reaction evidence="8">
        <text>hydrogencarbonate + pyruvate + ATP = oxaloacetate + ADP + phosphate + H(+)</text>
        <dbReference type="Rhea" id="RHEA:20844"/>
        <dbReference type="ChEBI" id="CHEBI:15361"/>
        <dbReference type="ChEBI" id="CHEBI:15378"/>
        <dbReference type="ChEBI" id="CHEBI:16452"/>
        <dbReference type="ChEBI" id="CHEBI:17544"/>
        <dbReference type="ChEBI" id="CHEBI:30616"/>
        <dbReference type="ChEBI" id="CHEBI:43474"/>
        <dbReference type="ChEBI" id="CHEBI:456216"/>
        <dbReference type="EC" id="6.4.1.1"/>
    </reaction>
</comment>
<dbReference type="SMART" id="SM00878">
    <property type="entry name" value="Biotin_carb_C"/>
    <property type="match status" value="1"/>
</dbReference>
<dbReference type="FunFam" id="3.20.20.70:FF:000033">
    <property type="entry name" value="Pyruvate carboxylase"/>
    <property type="match status" value="1"/>
</dbReference>
<sequence>MKNFTKILVANRGEIAIRVCRAATELGIRTVAIYAEEDKLSLHRYKADEAYRVGAGKGPVEAYLDIDSIIDVALRAECDAIHPGYGFLSENEGFARACQQAGITFIGPKPEHLRMFGDKVSAREVAVAAGVPVIPGTDGPVDLAGARAFAAEAGYPVIIKAVAGGGGRGMRVVRSEAELVEAFSRASSEAQAAFGEGGVYVEKYLEAPRHIEVQILGDQHGNLVHLFERDCSIQRRHQKLVEIAPSRLDASLRQRICETAVRLMRHARYENAGTVEFLLAPDGQFYFIEVNPRIQVEHTVTELVTGIDLVQAQIRVAEGYPLSAPEIGIHRQEDIQTRGYAIQCRVTTEDPRNGFLPDTGRITTYRSAVGFGIRLDSGNGYAGARVLPYYDSLLVKITAFALTFEAAAAKMHRSLQEFRIRGVKTNIPFLANVVRHPKFLAGECDVTFIDHHPELFRFPQRLDRGTKLLTYIAEVTVNGQGDAGPQSKPDLPAPPVPVYRYGEPRPRGTRDLLHELGPEGLLRRVRQDRRLWLTDTTFRDAHQSLLATRVRTHDLLAIAEATSRIGAGLFSMEVWGGATFDASMRFLHEDPWQRLADLRAAIPNILFQMLLRGANAVGYKNYPDNVVRRFVQLAAESGIDVFRIFDSLNWLPNMQVAIDEVRQAGKIAEAAICYTGDILNPARSKYDLAYYVRLAQDLERAGAQILAIKDMAGLLRPYAAVKLVKALRDHVGIPIHLHTHDTSGNGIATYLMAAEAGVDVVDVAISSMSGLTSQPSWNALVAALERTPRAIPDDLAELQRLSDYWEVVRQYYGRFESDMKTSTAEVYLHEMPGGQYTNLREQALALGIGDRFDEVKRAYQEVNRMLGDIVKVTPSSKMVGDFALFMVQNGLRTAEEVLEKAEALDFPASVVDFFLGHMGQPPGGFPEDLRRAVLKGREPLAGRPGAVLPEVDLEAERAAFAKRMGVAPDDRRLMSYVMYPKVTEDLYHHRARYGDLTPLDTLTFFYGMRPGEEITVSIERGKTLVIKLLSVGELHPDGRRTVFFELNGQPRDVEVMDRSAPQAALQRRKAGDDPHEVGASMPGTVLAVTVKPGDAVSRGDLLLVTEAMKMEMQVQAPFDGVVEEVCCRPGEAVQPGDLLVVLRDRGPGEE</sequence>
<evidence type="ECO:0000313" key="17">
    <source>
        <dbReference type="EMBL" id="SFU32707.1"/>
    </source>
</evidence>
<dbReference type="PROSITE" id="PS50979">
    <property type="entry name" value="BC"/>
    <property type="match status" value="1"/>
</dbReference>
<dbReference type="InterPro" id="IPR005479">
    <property type="entry name" value="CPAse_ATP-bd"/>
</dbReference>
<dbReference type="PROSITE" id="PS50975">
    <property type="entry name" value="ATP_GRASP"/>
    <property type="match status" value="1"/>
</dbReference>
<evidence type="ECO:0000256" key="12">
    <source>
        <dbReference type="PIRSR" id="PIRSR001594-4"/>
    </source>
</evidence>
<dbReference type="SUPFAM" id="SSF51246">
    <property type="entry name" value="Rudiment single hybrid motif"/>
    <property type="match status" value="1"/>
</dbReference>
<dbReference type="InterPro" id="IPR000089">
    <property type="entry name" value="Biotin_lipoyl"/>
</dbReference>
<keyword evidence="5 8" id="KW-0547">Nucleotide-binding</keyword>
<dbReference type="PROSITE" id="PS50991">
    <property type="entry name" value="PYR_CT"/>
    <property type="match status" value="1"/>
</dbReference>
<dbReference type="EMBL" id="FPBV01000001">
    <property type="protein sequence ID" value="SFU32707.1"/>
    <property type="molecule type" value="Genomic_DNA"/>
</dbReference>
<dbReference type="Gene3D" id="3.20.20.70">
    <property type="entry name" value="Aldolase class I"/>
    <property type="match status" value="1"/>
</dbReference>
<keyword evidence="18" id="KW-1185">Reference proteome</keyword>
<gene>
    <name evidence="17" type="ORF">SAMN05421543_101124</name>
</gene>
<dbReference type="STRING" id="392015.SAMN05421543_101124"/>
<evidence type="ECO:0000256" key="5">
    <source>
        <dbReference type="ARBA" id="ARBA00022741"/>
    </source>
</evidence>
<dbReference type="AlphaFoldDB" id="A0A1I7F953"/>
<evidence type="ECO:0000256" key="6">
    <source>
        <dbReference type="ARBA" id="ARBA00022840"/>
    </source>
</evidence>
<name>A0A1I7F953_9BACL</name>
<feature type="domain" description="Pyruvate carboxyltransferase" evidence="16">
    <location>
        <begin position="531"/>
        <end position="799"/>
    </location>
</feature>
<keyword evidence="7 8" id="KW-0092">Biotin</keyword>
<evidence type="ECO:0000256" key="9">
    <source>
        <dbReference type="PIRSR" id="PIRSR001594-1"/>
    </source>
</evidence>
<feature type="binding site" evidence="10">
    <location>
        <position position="202"/>
    </location>
    <ligand>
        <name>ATP</name>
        <dbReference type="ChEBI" id="CHEBI:30616"/>
    </ligand>
</feature>
<evidence type="ECO:0000256" key="2">
    <source>
        <dbReference type="ARBA" id="ARBA00013057"/>
    </source>
</evidence>
<evidence type="ECO:0000256" key="10">
    <source>
        <dbReference type="PIRSR" id="PIRSR001594-2"/>
    </source>
</evidence>
<evidence type="ECO:0000256" key="8">
    <source>
        <dbReference type="PIRNR" id="PIRNR001594"/>
    </source>
</evidence>
<dbReference type="GO" id="GO:0004736">
    <property type="term" value="F:pyruvate carboxylase activity"/>
    <property type="evidence" value="ECO:0007669"/>
    <property type="project" value="UniProtKB-EC"/>
</dbReference>
<dbReference type="EC" id="6.4.1.1" evidence="2 8"/>
<dbReference type="InterPro" id="IPR011764">
    <property type="entry name" value="Biotin_carboxylation_dom"/>
</dbReference>
<feature type="binding site" evidence="10">
    <location>
        <position position="237"/>
    </location>
    <ligand>
        <name>ATP</name>
        <dbReference type="ChEBI" id="CHEBI:30616"/>
    </ligand>
</feature>
<dbReference type="NCBIfam" id="TIGR01235">
    <property type="entry name" value="pyruv_carbox"/>
    <property type="match status" value="1"/>
</dbReference>
<dbReference type="RefSeq" id="WP_245783779.1">
    <property type="nucleotide sequence ID" value="NZ_FPBV01000001.1"/>
</dbReference>
<dbReference type="GO" id="GO:0046872">
    <property type="term" value="F:metal ion binding"/>
    <property type="evidence" value="ECO:0007669"/>
    <property type="project" value="UniProtKB-KW"/>
</dbReference>
<dbReference type="SUPFAM" id="SSF56059">
    <property type="entry name" value="Glutathione synthetase ATP-binding domain-like"/>
    <property type="match status" value="1"/>
</dbReference>
<evidence type="ECO:0000256" key="7">
    <source>
        <dbReference type="ARBA" id="ARBA00023267"/>
    </source>
</evidence>
<evidence type="ECO:0000259" key="14">
    <source>
        <dbReference type="PROSITE" id="PS50975"/>
    </source>
</evidence>
<evidence type="ECO:0000259" key="13">
    <source>
        <dbReference type="PROSITE" id="PS50968"/>
    </source>
</evidence>
<comment type="function">
    <text evidence="8">Catalyzes a 2-step reaction, involving the ATP-dependent carboxylation of the covalently attached biotin in the first step and the transfer of the carboxyl group to pyruvate in the second.</text>
</comment>
<dbReference type="FunFam" id="3.30.470.20:FF:000012">
    <property type="entry name" value="Pyruvate carboxylase"/>
    <property type="match status" value="1"/>
</dbReference>
<accession>A0A1I7F953</accession>
<evidence type="ECO:0000313" key="18">
    <source>
        <dbReference type="Proteomes" id="UP000183508"/>
    </source>
</evidence>
<evidence type="ECO:0000259" key="16">
    <source>
        <dbReference type="PROSITE" id="PS50991"/>
    </source>
</evidence>
<feature type="binding site" evidence="10">
    <location>
        <position position="119"/>
    </location>
    <ligand>
        <name>ATP</name>
        <dbReference type="ChEBI" id="CHEBI:30616"/>
    </ligand>
</feature>